<dbReference type="Gene3D" id="3.30.160.60">
    <property type="entry name" value="Classic Zinc Finger"/>
    <property type="match status" value="1"/>
</dbReference>
<reference evidence="3" key="1">
    <citation type="journal article" date="2022" name="IScience">
        <title>Evolution of zygomycete secretomes and the origins of terrestrial fungal ecologies.</title>
        <authorList>
            <person name="Chang Y."/>
            <person name="Wang Y."/>
            <person name="Mondo S."/>
            <person name="Ahrendt S."/>
            <person name="Andreopoulos W."/>
            <person name="Barry K."/>
            <person name="Beard J."/>
            <person name="Benny G.L."/>
            <person name="Blankenship S."/>
            <person name="Bonito G."/>
            <person name="Cuomo C."/>
            <person name="Desiro A."/>
            <person name="Gervers K.A."/>
            <person name="Hundley H."/>
            <person name="Kuo A."/>
            <person name="LaButti K."/>
            <person name="Lang B.F."/>
            <person name="Lipzen A."/>
            <person name="O'Donnell K."/>
            <person name="Pangilinan J."/>
            <person name="Reynolds N."/>
            <person name="Sandor L."/>
            <person name="Smith M.E."/>
            <person name="Tsang A."/>
            <person name="Grigoriev I.V."/>
            <person name="Stajich J.E."/>
            <person name="Spatafora J.W."/>
        </authorList>
    </citation>
    <scope>NUCLEOTIDE SEQUENCE</scope>
    <source>
        <strain evidence="3">RSA 2281</strain>
    </source>
</reference>
<dbReference type="AlphaFoldDB" id="A0AAD5JWF1"/>
<keyword evidence="1" id="KW-0862">Zinc</keyword>
<keyword evidence="1" id="KW-0863">Zinc-finger</keyword>
<feature type="domain" description="C2H2-type" evidence="2">
    <location>
        <begin position="8"/>
        <end position="38"/>
    </location>
</feature>
<keyword evidence="1" id="KW-0479">Metal-binding</keyword>
<dbReference type="PROSITE" id="PS00028">
    <property type="entry name" value="ZINC_FINGER_C2H2_1"/>
    <property type="match status" value="2"/>
</dbReference>
<protein>
    <recommendedName>
        <fullName evidence="2">C2H2-type domain-containing protein</fullName>
    </recommendedName>
</protein>
<evidence type="ECO:0000313" key="4">
    <source>
        <dbReference type="Proteomes" id="UP001209540"/>
    </source>
</evidence>
<reference evidence="3" key="2">
    <citation type="submission" date="2023-02" db="EMBL/GenBank/DDBJ databases">
        <authorList>
            <consortium name="DOE Joint Genome Institute"/>
            <person name="Mondo S.J."/>
            <person name="Chang Y."/>
            <person name="Wang Y."/>
            <person name="Ahrendt S."/>
            <person name="Andreopoulos W."/>
            <person name="Barry K."/>
            <person name="Beard J."/>
            <person name="Benny G.L."/>
            <person name="Blankenship S."/>
            <person name="Bonito G."/>
            <person name="Cuomo C."/>
            <person name="Desiro A."/>
            <person name="Gervers K.A."/>
            <person name="Hundley H."/>
            <person name="Kuo A."/>
            <person name="LaButti K."/>
            <person name="Lang B.F."/>
            <person name="Lipzen A."/>
            <person name="O'Donnell K."/>
            <person name="Pangilinan J."/>
            <person name="Reynolds N."/>
            <person name="Sandor L."/>
            <person name="Smith M.W."/>
            <person name="Tsang A."/>
            <person name="Grigoriev I.V."/>
            <person name="Stajich J.E."/>
            <person name="Spatafora J.W."/>
        </authorList>
    </citation>
    <scope>NUCLEOTIDE SEQUENCE</scope>
    <source>
        <strain evidence="3">RSA 2281</strain>
    </source>
</reference>
<dbReference type="EMBL" id="JAIXMP010000019">
    <property type="protein sequence ID" value="KAI9257979.1"/>
    <property type="molecule type" value="Genomic_DNA"/>
</dbReference>
<comment type="caution">
    <text evidence="3">The sequence shown here is derived from an EMBL/GenBank/DDBJ whole genome shotgun (WGS) entry which is preliminary data.</text>
</comment>
<evidence type="ECO:0000259" key="2">
    <source>
        <dbReference type="PROSITE" id="PS50157"/>
    </source>
</evidence>
<proteinExistence type="predicted"/>
<dbReference type="GO" id="GO:0008270">
    <property type="term" value="F:zinc ion binding"/>
    <property type="evidence" value="ECO:0007669"/>
    <property type="project" value="UniProtKB-KW"/>
</dbReference>
<dbReference type="InterPro" id="IPR013087">
    <property type="entry name" value="Znf_C2H2_type"/>
</dbReference>
<evidence type="ECO:0000313" key="3">
    <source>
        <dbReference type="EMBL" id="KAI9257979.1"/>
    </source>
</evidence>
<evidence type="ECO:0000256" key="1">
    <source>
        <dbReference type="PROSITE-ProRule" id="PRU00042"/>
    </source>
</evidence>
<sequence>MTNSGPSYYCPYKGCTKEYTSPYLIYKHSREIHNSELATPTKSTFFKSSSGKVINFKINDRNSLDPGEKILLVQKNDQTYYCPYKGCTKECGSRRTIYNHSRAVHNSELPTSNMSPRPQLFMSSSGKVIDFKSK</sequence>
<accession>A0AAD5JWF1</accession>
<dbReference type="SMART" id="SM00355">
    <property type="entry name" value="ZnF_C2H2"/>
    <property type="match status" value="2"/>
</dbReference>
<dbReference type="Proteomes" id="UP001209540">
    <property type="component" value="Unassembled WGS sequence"/>
</dbReference>
<keyword evidence="4" id="KW-1185">Reference proteome</keyword>
<feature type="domain" description="C2H2-type" evidence="2">
    <location>
        <begin position="80"/>
        <end position="110"/>
    </location>
</feature>
<gene>
    <name evidence="3" type="ORF">BDA99DRAFT_109238</name>
</gene>
<organism evidence="3 4">
    <name type="scientific">Phascolomyces articulosus</name>
    <dbReference type="NCBI Taxonomy" id="60185"/>
    <lineage>
        <taxon>Eukaryota</taxon>
        <taxon>Fungi</taxon>
        <taxon>Fungi incertae sedis</taxon>
        <taxon>Mucoromycota</taxon>
        <taxon>Mucoromycotina</taxon>
        <taxon>Mucoromycetes</taxon>
        <taxon>Mucorales</taxon>
        <taxon>Lichtheimiaceae</taxon>
        <taxon>Phascolomyces</taxon>
    </lineage>
</organism>
<name>A0AAD5JWF1_9FUNG</name>
<dbReference type="PROSITE" id="PS50157">
    <property type="entry name" value="ZINC_FINGER_C2H2_2"/>
    <property type="match status" value="2"/>
</dbReference>